<dbReference type="GO" id="GO:0044550">
    <property type="term" value="P:secondary metabolite biosynthetic process"/>
    <property type="evidence" value="ECO:0007669"/>
    <property type="project" value="UniProtKB-ARBA"/>
</dbReference>
<dbReference type="SUPFAM" id="SSF52151">
    <property type="entry name" value="FabD/lysophospholipase-like"/>
    <property type="match status" value="1"/>
</dbReference>
<comment type="caution">
    <text evidence="13">The sequence shown here is derived from an EMBL/GenBank/DDBJ whole genome shotgun (WGS) entry which is preliminary data.</text>
</comment>
<dbReference type="OrthoDB" id="329835at2759"/>
<evidence type="ECO:0000256" key="5">
    <source>
        <dbReference type="ARBA" id="ARBA00023002"/>
    </source>
</evidence>
<keyword evidence="2" id="KW-0597">Phosphoprotein</keyword>
<dbReference type="Pfam" id="PF14765">
    <property type="entry name" value="PS-DH"/>
    <property type="match status" value="1"/>
</dbReference>
<dbReference type="InterPro" id="IPR049552">
    <property type="entry name" value="PKS_DH_N"/>
</dbReference>
<dbReference type="InterPro" id="IPR009081">
    <property type="entry name" value="PP-bd_ACP"/>
</dbReference>
<dbReference type="Pfam" id="PF16197">
    <property type="entry name" value="KAsynt_C_assoc"/>
    <property type="match status" value="1"/>
</dbReference>
<evidence type="ECO:0000256" key="6">
    <source>
        <dbReference type="ARBA" id="ARBA00023268"/>
    </source>
</evidence>
<dbReference type="VEuPathDB" id="FungiDB:An15g05090"/>
<feature type="active site" description="Proton donor; for dehydratase activity" evidence="8">
    <location>
        <position position="1161"/>
    </location>
</feature>
<dbReference type="InterPro" id="IPR020843">
    <property type="entry name" value="ER"/>
</dbReference>
<evidence type="ECO:0000256" key="4">
    <source>
        <dbReference type="ARBA" id="ARBA00022857"/>
    </source>
</evidence>
<dbReference type="OMA" id="TSACHTF"/>
<dbReference type="CDD" id="cd05195">
    <property type="entry name" value="enoyl_red"/>
    <property type="match status" value="1"/>
</dbReference>
<keyword evidence="4" id="KW-0521">NADP</keyword>
<dbReference type="SMART" id="SM00825">
    <property type="entry name" value="PKS_KS"/>
    <property type="match status" value="1"/>
</dbReference>
<dbReference type="Pfam" id="PF02801">
    <property type="entry name" value="Ketoacyl-synt_C"/>
    <property type="match status" value="1"/>
</dbReference>
<dbReference type="Gene3D" id="3.10.129.110">
    <property type="entry name" value="Polyketide synthase dehydratase"/>
    <property type="match status" value="1"/>
</dbReference>
<dbReference type="Gene3D" id="3.90.180.10">
    <property type="entry name" value="Medium-chain alcohol dehydrogenases, catalytic domain"/>
    <property type="match status" value="1"/>
</dbReference>
<dbReference type="SUPFAM" id="SSF55048">
    <property type="entry name" value="Probable ACP-binding domain of malonyl-CoA ACP transacylase"/>
    <property type="match status" value="1"/>
</dbReference>
<dbReference type="PANTHER" id="PTHR43775:SF50">
    <property type="entry name" value="HIGHLY REDUCING POLYKETIDE SYNTHASE SRDA"/>
    <property type="match status" value="1"/>
</dbReference>
<dbReference type="InterPro" id="IPR016036">
    <property type="entry name" value="Malonyl_transacylase_ACP-bd"/>
</dbReference>
<dbReference type="InterPro" id="IPR016035">
    <property type="entry name" value="Acyl_Trfase/lysoPLipase"/>
</dbReference>
<dbReference type="PROSITE" id="PS50075">
    <property type="entry name" value="CARRIER"/>
    <property type="match status" value="1"/>
</dbReference>
<evidence type="ECO:0000313" key="13">
    <source>
        <dbReference type="EMBL" id="GAQ46573.1"/>
    </source>
</evidence>
<dbReference type="Pfam" id="PF08659">
    <property type="entry name" value="KR"/>
    <property type="match status" value="1"/>
</dbReference>
<dbReference type="PANTHER" id="PTHR43775">
    <property type="entry name" value="FATTY ACID SYNTHASE"/>
    <property type="match status" value="1"/>
</dbReference>
<dbReference type="GO" id="GO:0004315">
    <property type="term" value="F:3-oxoacyl-[acyl-carrier-protein] synthase activity"/>
    <property type="evidence" value="ECO:0007669"/>
    <property type="project" value="InterPro"/>
</dbReference>
<evidence type="ECO:0000259" key="10">
    <source>
        <dbReference type="PROSITE" id="PS50075"/>
    </source>
</evidence>
<dbReference type="InterPro" id="IPR013154">
    <property type="entry name" value="ADH-like_N"/>
</dbReference>
<feature type="active site" description="Proton acceptor; for dehydratase activity" evidence="8">
    <location>
        <position position="977"/>
    </location>
</feature>
<dbReference type="InterPro" id="IPR016039">
    <property type="entry name" value="Thiolase-like"/>
</dbReference>
<dbReference type="InterPro" id="IPR014031">
    <property type="entry name" value="Ketoacyl_synth_C"/>
</dbReference>
<dbReference type="InterPro" id="IPR032821">
    <property type="entry name" value="PKS_assoc"/>
</dbReference>
<dbReference type="InterPro" id="IPR049551">
    <property type="entry name" value="PKS_DH_C"/>
</dbReference>
<proteinExistence type="predicted"/>
<dbReference type="VEuPathDB" id="FungiDB:ASPNIDRAFT2_1104411"/>
<dbReference type="CDD" id="cd05274">
    <property type="entry name" value="KR_FAS_SDR_x"/>
    <property type="match status" value="1"/>
</dbReference>
<dbReference type="InterPro" id="IPR001227">
    <property type="entry name" value="Ac_transferase_dom_sf"/>
</dbReference>
<evidence type="ECO:0000256" key="7">
    <source>
        <dbReference type="ARBA" id="ARBA00023315"/>
    </source>
</evidence>
<dbReference type="GO" id="GO:1901336">
    <property type="term" value="P:lactone biosynthetic process"/>
    <property type="evidence" value="ECO:0007669"/>
    <property type="project" value="UniProtKB-ARBA"/>
</dbReference>
<dbReference type="InterPro" id="IPR011032">
    <property type="entry name" value="GroES-like_sf"/>
</dbReference>
<keyword evidence="6" id="KW-0511">Multifunctional enzyme</keyword>
<accession>A0A100ISL2</accession>
<dbReference type="FunFam" id="3.40.47.10:FF:000019">
    <property type="entry name" value="Polyketide synthase type I"/>
    <property type="match status" value="1"/>
</dbReference>
<dbReference type="Pfam" id="PF00109">
    <property type="entry name" value="ketoacyl-synt"/>
    <property type="match status" value="1"/>
</dbReference>
<dbReference type="SUPFAM" id="SSF51735">
    <property type="entry name" value="NAD(P)-binding Rossmann-fold domains"/>
    <property type="match status" value="2"/>
</dbReference>
<evidence type="ECO:0000313" key="14">
    <source>
        <dbReference type="Proteomes" id="UP000068243"/>
    </source>
</evidence>
<evidence type="ECO:0000259" key="12">
    <source>
        <dbReference type="PROSITE" id="PS52019"/>
    </source>
</evidence>
<evidence type="ECO:0000256" key="1">
    <source>
        <dbReference type="ARBA" id="ARBA00022450"/>
    </source>
</evidence>
<keyword evidence="1" id="KW-0596">Phosphopantetheine</keyword>
<dbReference type="PROSITE" id="PS00606">
    <property type="entry name" value="KS3_1"/>
    <property type="match status" value="1"/>
</dbReference>
<dbReference type="InterPro" id="IPR020807">
    <property type="entry name" value="PKS_DH"/>
</dbReference>
<feature type="region of interest" description="N-terminal hotdog fold" evidence="8">
    <location>
        <begin position="945"/>
        <end position="1081"/>
    </location>
</feature>
<dbReference type="SMART" id="SM00829">
    <property type="entry name" value="PKS_ER"/>
    <property type="match status" value="1"/>
</dbReference>
<sequence>MAPSSSSIPSSVPSSPSVFTANGTGPHRDTARGQHEPIAIVGMGCRLPGDVNSPSRLWDFLKEGKSGQCKIPSSRFNVDAFYHPKGVDRPGSMHTTGGYFLQEDPRAFDPDFFGISPIEATYMDPQQRKLLEVVFEAFESAGASLDEVSGSNVGCYVGNFTVDFQVMQTRDPEYLHRYSATGMGTTILANRISHTFNLKGPSFVLDTACSSSLYCLHVACAALENGECDSAVVAGANLIQSPEQHLGTMKAGVLSGTSTCHTFSDEADGYGRAEGIGCIYLKRLSDAIKDNDPIRAIIRGTAVNSNGRTSGITLPSAEGQEAVIRKAYEKAALDFSQTMYVECHGTGTPVGDPIEAEGLSKIFHSRTGQPLLIGSVKSNLGHSEAASGISGIIKTVLALEHESIPASIGVNQINPKIKCEEWNIDIVKKMTPWPSTETSSTRRAGVNSFGYGGANAHAIIESAGPYAIPMQQQHRLNDIARSKVLIPISAGSEASLTTRVDQLHQYVLSQHSDLTNFLYTLGSRRSHLPHRAFLVSDTSLINGLVSEDLVTGRPSSSANGQYAFVFTGQGAQWPQMGKHLIEEYPEFSNAISEMDGILQSLDHPPQWHLKEALVASAESSNIQHVSQSQPACTAVQVALVCLLDSWGIRPAAVVGHSSGEIAAAFAAGRLSLGEAITAAYYRGYAVALDTGDGAMAAVGLSRSEADAAIKEMSLGDKANVACVNSPESVTVSGDRDAVEKLVAILAARGTFARTLKTGGRAYHSHHMARIGQNYEDLLQSALEKLEPSVQLDAGNVTWISTVTGQLSEGTPDAAYWRSNLESPVLFSDGVEKMTEIDKYHFIELGPHSALEMPIKQIKKKLALSDDHFPYASALSRGKNEVTTILRMVGQLYLRGESICWSKVNGLQSDCSVLPDLPPYPWTYDAALWHECRASIEFRTRKYPRHELLGSQIPGGNGLEAQWRNVIRVADIPWLDSHKLQNTIVFPGAGYVSMAVEGMRQIAGFATSSPANYELQNVNILAALALTDSPTTEVELFTTIRPTPITSASNSKYWYDFSIVSYDQGDSTTRATGRVRINPEAPSLVQNVQINPAMLESTQPRVWYENLIKVGLNFGPAFQSIQRFDVSRMRTDLVCKTQVPLLQDYVSEGLDVEYPIHPITIDAMLQTAIVATTGGRVRELRAKVPVSFDSIHIHAPEPSDATTKSWAIDSVARVIGFGTSEIDAELSTSDGQVAARIANVKLSPYQTGQGADAGEQRHPMLRVLWKPDVYGLGLMPEDHFRKYLSKFFNESTSPVRDEGLLKMGATLDLLSHKNPSMRVLELGNQNHLITNATLDLLHGGDSFPRVLEFTSGLIKDDGVLHGTKLDLGKRLDGALEHHAAIDGSKYDLIILPAREQTDIYLATKLSIIKDLLADDGSLLCLSPSTARLHAAENGFQAIECILEYGGGRVFLAKPVADPATSVVQQYPVYVVDRSISTALGESIVAELHETYGPESCKHVYLDDLVDGMIPTGATIISLIESENPVLSTSTESELRGIKLMTDNAETLLWVTAGDSLNGAQPEFALVSGLARAVMMEHPSLKFYTFDVDNTTSKTPVTAKNILSVLHSSEFPRDYEYIQNDGLVHVSRFVPDDHLNVTFRQRQGHEMVQTTLQQARPAKLQILEPGNFDSLFFDQMRPLPATLEDPLSVQVGLRTVGVNAKDFYVLGGKTETKDATCALEFCGVVENVGAAVTRVAVGDRVVVMAPNHFRTSEVVPEWSCQKLEENESFEFMCTLPVVYATAIYALHDRARIQPGETVLIHSAAGGVGIAAIQVAQEAQAEIFATVSSEDKKNYLVETLGLSEDHIFSSRDTSFYEGIMRATQNRGVDVVLNSLVGDLLHASWKCCASFGRFIEIGKRDLIDCGKLEMDGFLRNTTYTAFDLSNMFYNPSDAYHKRWASLLEDVLSRYRAGTIGRANPITTFDVADATKAFRYFSSRNRMGKVVITLENPQAQVALRPQKHRTTFSANKSYVMIGCLGGLGRAMTKWMMARGARRFVFLGRSGTDKPSAQALIHDLETQGAVCVVVRGDVCSRADVDQVVAAAPGPIGGVVQAAMGLHEALFTTMSNAAWHTGIDPKVQGTLNLHRALEGHDAALEFFLMTSSISGSVGTATESNYCAGNHFLDMFARYRRALGKPAVALGLGMISEVGYLHENPEIEALLLRKGIQAINEDEMIQVIDIALSETQTVPHSYDERAHAHILTGLEPFGLKELRKKGFEGTNPTLNDPRAILLSRALDGEGDMALKNQAGKLPMEVAAAVEEGASLRAAIGDHVARRFSNLVLMPLAKLDAGKPLAAYGMDSMIAAEFRSWFFQAFKTDIPFLELLSKTVTLDSLSEMVLADVEADA</sequence>
<organism evidence="13 14">
    <name type="scientific">Aspergillus niger</name>
    <dbReference type="NCBI Taxonomy" id="5061"/>
    <lineage>
        <taxon>Eukaryota</taxon>
        <taxon>Fungi</taxon>
        <taxon>Dikarya</taxon>
        <taxon>Ascomycota</taxon>
        <taxon>Pezizomycotina</taxon>
        <taxon>Eurotiomycetes</taxon>
        <taxon>Eurotiomycetidae</taxon>
        <taxon>Eurotiales</taxon>
        <taxon>Aspergillaceae</taxon>
        <taxon>Aspergillus</taxon>
        <taxon>Aspergillus subgen. Circumdati</taxon>
    </lineage>
</organism>
<dbReference type="CDD" id="cd00833">
    <property type="entry name" value="PKS"/>
    <property type="match status" value="1"/>
</dbReference>
<dbReference type="InterPro" id="IPR036291">
    <property type="entry name" value="NAD(P)-bd_dom_sf"/>
</dbReference>
<dbReference type="InterPro" id="IPR013968">
    <property type="entry name" value="PKS_KR"/>
</dbReference>
<dbReference type="SMART" id="SM00826">
    <property type="entry name" value="PKS_DH"/>
    <property type="match status" value="1"/>
</dbReference>
<name>A0A100ISL2_ASPNG</name>
<keyword evidence="3" id="KW-0808">Transferase</keyword>
<dbReference type="InterPro" id="IPR014030">
    <property type="entry name" value="Ketoacyl_synth_N"/>
</dbReference>
<dbReference type="InterPro" id="IPR042104">
    <property type="entry name" value="PKS_dehydratase_sf"/>
</dbReference>
<dbReference type="PROSITE" id="PS52004">
    <property type="entry name" value="KS3_2"/>
    <property type="match status" value="1"/>
</dbReference>
<feature type="domain" description="Ketosynthase family 3 (KS3)" evidence="11">
    <location>
        <begin position="35"/>
        <end position="462"/>
    </location>
</feature>
<dbReference type="VEuPathDB" id="FungiDB:ATCC64974_28870"/>
<dbReference type="GO" id="GO:0006633">
    <property type="term" value="P:fatty acid biosynthetic process"/>
    <property type="evidence" value="ECO:0007669"/>
    <property type="project" value="InterPro"/>
</dbReference>
<reference evidence="14" key="1">
    <citation type="journal article" date="2016" name="Genome Announc.">
        <title>Draft genome sequence of Aspergillus niger strain An76.</title>
        <authorList>
            <person name="Gong W."/>
            <person name="Cheng Z."/>
            <person name="Zhang H."/>
            <person name="Liu L."/>
            <person name="Gao P."/>
            <person name="Wang L."/>
        </authorList>
    </citation>
    <scope>NUCLEOTIDE SEQUENCE [LARGE SCALE GENOMIC DNA]</scope>
    <source>
        <strain evidence="14">An76</strain>
    </source>
</reference>
<dbReference type="PROSITE" id="PS52019">
    <property type="entry name" value="PKS_MFAS_DH"/>
    <property type="match status" value="1"/>
</dbReference>
<dbReference type="InterPro" id="IPR057326">
    <property type="entry name" value="KR_dom"/>
</dbReference>
<keyword evidence="5" id="KW-0560">Oxidoreductase</keyword>
<dbReference type="InterPro" id="IPR050091">
    <property type="entry name" value="PKS_NRPS_Biosynth_Enz"/>
</dbReference>
<dbReference type="GO" id="GO:0016491">
    <property type="term" value="F:oxidoreductase activity"/>
    <property type="evidence" value="ECO:0007669"/>
    <property type="project" value="UniProtKB-KW"/>
</dbReference>
<dbReference type="SMART" id="SM00827">
    <property type="entry name" value="PKS_AT"/>
    <property type="match status" value="1"/>
</dbReference>
<dbReference type="GO" id="GO:0004312">
    <property type="term" value="F:fatty acid synthase activity"/>
    <property type="evidence" value="ECO:0007669"/>
    <property type="project" value="TreeGrafter"/>
</dbReference>
<feature type="region of interest" description="Disordered" evidence="9">
    <location>
        <begin position="1"/>
        <end position="32"/>
    </location>
</feature>
<gene>
    <name evidence="13" type="ORF">ABL_09234</name>
</gene>
<evidence type="ECO:0000256" key="3">
    <source>
        <dbReference type="ARBA" id="ARBA00022679"/>
    </source>
</evidence>
<dbReference type="Gene3D" id="3.30.70.3290">
    <property type="match status" value="1"/>
</dbReference>
<dbReference type="Pfam" id="PF23114">
    <property type="entry name" value="NAD-bd_HRPKS_sdrA"/>
    <property type="match status" value="1"/>
</dbReference>
<dbReference type="SMART" id="SM00822">
    <property type="entry name" value="PKS_KR"/>
    <property type="match status" value="1"/>
</dbReference>
<dbReference type="SUPFAM" id="SSF47336">
    <property type="entry name" value="ACP-like"/>
    <property type="match status" value="1"/>
</dbReference>
<dbReference type="InterPro" id="IPR018201">
    <property type="entry name" value="Ketoacyl_synth_AS"/>
</dbReference>
<dbReference type="VEuPathDB" id="FungiDB:M747DRAFT_369040"/>
<protein>
    <submittedName>
        <fullName evidence="13">Polyketide synthase</fullName>
    </submittedName>
</protein>
<evidence type="ECO:0000259" key="11">
    <source>
        <dbReference type="PROSITE" id="PS52004"/>
    </source>
</evidence>
<dbReference type="Gene3D" id="3.40.366.10">
    <property type="entry name" value="Malonyl-Coenzyme A Acyl Carrier Protein, domain 2"/>
    <property type="match status" value="1"/>
</dbReference>
<dbReference type="Pfam" id="PF13602">
    <property type="entry name" value="ADH_zinc_N_2"/>
    <property type="match status" value="1"/>
</dbReference>
<dbReference type="InterPro" id="IPR056501">
    <property type="entry name" value="NAD-bd_HRPKS_sdrA"/>
</dbReference>
<dbReference type="InterPro" id="IPR020841">
    <property type="entry name" value="PKS_Beta-ketoAc_synthase_dom"/>
</dbReference>
<dbReference type="Pfam" id="PF08240">
    <property type="entry name" value="ADH_N"/>
    <property type="match status" value="1"/>
</dbReference>
<dbReference type="SUPFAM" id="SSF50129">
    <property type="entry name" value="GroES-like"/>
    <property type="match status" value="1"/>
</dbReference>
<feature type="compositionally biased region" description="Low complexity" evidence="9">
    <location>
        <begin position="1"/>
        <end position="18"/>
    </location>
</feature>
<feature type="region of interest" description="C-terminal hotdog fold" evidence="8">
    <location>
        <begin position="1094"/>
        <end position="1250"/>
    </location>
</feature>
<dbReference type="Gene3D" id="3.40.47.10">
    <property type="match status" value="1"/>
</dbReference>
<evidence type="ECO:0000256" key="9">
    <source>
        <dbReference type="SAM" id="MobiDB-lite"/>
    </source>
</evidence>
<dbReference type="FunFam" id="3.40.50.720:FF:000209">
    <property type="entry name" value="Polyketide synthase Pks12"/>
    <property type="match status" value="1"/>
</dbReference>
<dbReference type="Gene3D" id="1.10.1200.10">
    <property type="entry name" value="ACP-like"/>
    <property type="match status" value="1"/>
</dbReference>
<keyword evidence="7" id="KW-0012">Acyltransferase</keyword>
<dbReference type="Gene3D" id="3.40.50.720">
    <property type="entry name" value="NAD(P)-binding Rossmann-like Domain"/>
    <property type="match status" value="1"/>
</dbReference>
<dbReference type="InterPro" id="IPR049900">
    <property type="entry name" value="PKS_mFAS_DH"/>
</dbReference>
<evidence type="ECO:0000256" key="2">
    <source>
        <dbReference type="ARBA" id="ARBA00022553"/>
    </source>
</evidence>
<evidence type="ECO:0000256" key="8">
    <source>
        <dbReference type="PROSITE-ProRule" id="PRU01363"/>
    </source>
</evidence>
<dbReference type="Pfam" id="PF21089">
    <property type="entry name" value="PKS_DH_N"/>
    <property type="match status" value="1"/>
</dbReference>
<dbReference type="InterPro" id="IPR014043">
    <property type="entry name" value="Acyl_transferase_dom"/>
</dbReference>
<dbReference type="InterPro" id="IPR036736">
    <property type="entry name" value="ACP-like_sf"/>
</dbReference>
<dbReference type="EMBL" id="BCMY01000022">
    <property type="protein sequence ID" value="GAQ46573.1"/>
    <property type="molecule type" value="Genomic_DNA"/>
</dbReference>
<feature type="domain" description="PKS/mFAS DH" evidence="12">
    <location>
        <begin position="945"/>
        <end position="1250"/>
    </location>
</feature>
<dbReference type="SUPFAM" id="SSF53901">
    <property type="entry name" value="Thiolase-like"/>
    <property type="match status" value="1"/>
</dbReference>
<dbReference type="Proteomes" id="UP000068243">
    <property type="component" value="Unassembled WGS sequence"/>
</dbReference>
<dbReference type="Pfam" id="PF00698">
    <property type="entry name" value="Acyl_transf_1"/>
    <property type="match status" value="1"/>
</dbReference>
<feature type="domain" description="Carrier" evidence="10">
    <location>
        <begin position="2302"/>
        <end position="2380"/>
    </location>
</feature>